<proteinExistence type="predicted"/>
<dbReference type="InterPro" id="IPR000477">
    <property type="entry name" value="RT_dom"/>
</dbReference>
<organism evidence="2 3">
    <name type="scientific">Pleurodeles waltl</name>
    <name type="common">Iberian ribbed newt</name>
    <dbReference type="NCBI Taxonomy" id="8319"/>
    <lineage>
        <taxon>Eukaryota</taxon>
        <taxon>Metazoa</taxon>
        <taxon>Chordata</taxon>
        <taxon>Craniata</taxon>
        <taxon>Vertebrata</taxon>
        <taxon>Euteleostomi</taxon>
        <taxon>Amphibia</taxon>
        <taxon>Batrachia</taxon>
        <taxon>Caudata</taxon>
        <taxon>Salamandroidea</taxon>
        <taxon>Salamandridae</taxon>
        <taxon>Pleurodelinae</taxon>
        <taxon>Pleurodeles</taxon>
    </lineage>
</organism>
<feature type="non-terminal residue" evidence="2">
    <location>
        <position position="1"/>
    </location>
</feature>
<evidence type="ECO:0000313" key="3">
    <source>
        <dbReference type="Proteomes" id="UP001066276"/>
    </source>
</evidence>
<protein>
    <recommendedName>
        <fullName evidence="1">Reverse transcriptase domain-containing protein</fullName>
    </recommendedName>
</protein>
<evidence type="ECO:0000259" key="1">
    <source>
        <dbReference type="PROSITE" id="PS50878"/>
    </source>
</evidence>
<dbReference type="SUPFAM" id="SSF56672">
    <property type="entry name" value="DNA/RNA polymerases"/>
    <property type="match status" value="1"/>
</dbReference>
<comment type="caution">
    <text evidence="2">The sequence shown here is derived from an EMBL/GenBank/DDBJ whole genome shotgun (WGS) entry which is preliminary data.</text>
</comment>
<keyword evidence="3" id="KW-1185">Reference proteome</keyword>
<evidence type="ECO:0000313" key="2">
    <source>
        <dbReference type="EMBL" id="KAJ1081551.1"/>
    </source>
</evidence>
<gene>
    <name evidence="2" type="ORF">NDU88_001731</name>
</gene>
<dbReference type="InterPro" id="IPR043502">
    <property type="entry name" value="DNA/RNA_pol_sf"/>
</dbReference>
<name>A0AAV7KQC0_PLEWA</name>
<dbReference type="EMBL" id="JANPWB010000016">
    <property type="protein sequence ID" value="KAJ1081551.1"/>
    <property type="molecule type" value="Genomic_DNA"/>
</dbReference>
<dbReference type="Proteomes" id="UP001066276">
    <property type="component" value="Chromosome 12"/>
</dbReference>
<sequence>KIPILLFADDSLLISKSPIGLQALIDRFKLFCLEYGLELNHKKTKLMAFRSGVRKKCTIRLDGDLLDKVSFIDYLGVRLTDNLHWAEQ</sequence>
<dbReference type="PROSITE" id="PS50878">
    <property type="entry name" value="RT_POL"/>
    <property type="match status" value="1"/>
</dbReference>
<feature type="non-terminal residue" evidence="2">
    <location>
        <position position="88"/>
    </location>
</feature>
<dbReference type="PANTHER" id="PTHR47027">
    <property type="entry name" value="REVERSE TRANSCRIPTASE DOMAIN-CONTAINING PROTEIN"/>
    <property type="match status" value="1"/>
</dbReference>
<dbReference type="AlphaFoldDB" id="A0AAV7KQC0"/>
<dbReference type="PANTHER" id="PTHR47027:SF30">
    <property type="entry name" value="THAP-TYPE DOMAIN-CONTAINING PROTEIN"/>
    <property type="match status" value="1"/>
</dbReference>
<reference evidence="2" key="1">
    <citation type="journal article" date="2022" name="bioRxiv">
        <title>Sequencing and chromosome-scale assembly of the giantPleurodeles waltlgenome.</title>
        <authorList>
            <person name="Brown T."/>
            <person name="Elewa A."/>
            <person name="Iarovenko S."/>
            <person name="Subramanian E."/>
            <person name="Araus A.J."/>
            <person name="Petzold A."/>
            <person name="Susuki M."/>
            <person name="Suzuki K.-i.T."/>
            <person name="Hayashi T."/>
            <person name="Toyoda A."/>
            <person name="Oliveira C."/>
            <person name="Osipova E."/>
            <person name="Leigh N.D."/>
            <person name="Simon A."/>
            <person name="Yun M.H."/>
        </authorList>
    </citation>
    <scope>NUCLEOTIDE SEQUENCE</scope>
    <source>
        <strain evidence="2">20211129_DDA</strain>
        <tissue evidence="2">Liver</tissue>
    </source>
</reference>
<accession>A0AAV7KQC0</accession>
<feature type="domain" description="Reverse transcriptase" evidence="1">
    <location>
        <begin position="1"/>
        <end position="79"/>
    </location>
</feature>
<dbReference type="Pfam" id="PF00078">
    <property type="entry name" value="RVT_1"/>
    <property type="match status" value="1"/>
</dbReference>